<dbReference type="InterPro" id="IPR015915">
    <property type="entry name" value="Kelch-typ_b-propeller"/>
</dbReference>
<dbReference type="PROSITE" id="PS50089">
    <property type="entry name" value="ZF_RING_2"/>
    <property type="match status" value="1"/>
</dbReference>
<dbReference type="Gene3D" id="2.120.10.80">
    <property type="entry name" value="Kelch-type beta propeller"/>
    <property type="match status" value="2"/>
</dbReference>
<dbReference type="EMBL" id="CACRXK020003727">
    <property type="protein sequence ID" value="CAB3999998.1"/>
    <property type="molecule type" value="Genomic_DNA"/>
</dbReference>
<keyword evidence="3" id="KW-0862">Zinc</keyword>
<keyword evidence="5" id="KW-1185">Reference proteome</keyword>
<keyword evidence="2" id="KW-0863">Zinc-finger</keyword>
<accession>A0A7D9I3M9</accession>
<dbReference type="InterPro" id="IPR013083">
    <property type="entry name" value="Znf_RING/FYVE/PHD"/>
</dbReference>
<dbReference type="SUPFAM" id="SSF50965">
    <property type="entry name" value="Galactose oxidase, central domain"/>
    <property type="match status" value="1"/>
</dbReference>
<dbReference type="SUPFAM" id="SSF49599">
    <property type="entry name" value="TRAF domain-like"/>
    <property type="match status" value="1"/>
</dbReference>
<dbReference type="Pfam" id="PF01344">
    <property type="entry name" value="Kelch_1"/>
    <property type="match status" value="3"/>
</dbReference>
<sequence>MACSKYEVGYEDNRFEMVVSQRFHCPICFLVLKDPVMCKNEHYYCSSCMKKHLENSSFCPTCLEHLSVDTLRPASRIVNDYISELNIQCDFYPRGCPEMVQVENLKRHVASGFSPVQCSNDGCNVLVNASDKLRHETEVCDFRKLKCHDCGQLKNEVKQLKDEMLGMKGELKVMIKNEMKGMKEEMKNEMKEEMKNEMKEIVMNAVRDVMAGRKGFEVEMKDSKQRSQATCSSDVRENIFVVGGQHKQGGRSVKNKSTECFNLADQTWTLLDSAVFEGRTCSCSFLYQGQMVVVGGNDDGGNKTNTMKCLNVAHSAATWKDFAGKLPVKCSSHKVLNHNDRLFMCGGWVQATDGGLPIRSNVVYEVQLVPPYSSKMLTRLPQPRSDHGMEMFDQKLFILGGYDSERVTASVVQYDLIKNKCKEMPPLPYVVQDLATVVWKNNVLVIGGLNADRACLNTVVIYDVITGRSRMLPCMKHKRSGCTAVLTGNIVVVMGGRNEKGEDLKSVECFDLQRKIWQDLPDMLEPRAHATAVIKPNH</sequence>
<evidence type="ECO:0000256" key="3">
    <source>
        <dbReference type="ARBA" id="ARBA00022833"/>
    </source>
</evidence>
<keyword evidence="1" id="KW-0880">Kelch repeat</keyword>
<proteinExistence type="predicted"/>
<dbReference type="InterPro" id="IPR001841">
    <property type="entry name" value="Znf_RING"/>
</dbReference>
<dbReference type="PANTHER" id="PTHR45632">
    <property type="entry name" value="LD33804P"/>
    <property type="match status" value="1"/>
</dbReference>
<dbReference type="SUPFAM" id="SSF57850">
    <property type="entry name" value="RING/U-box"/>
    <property type="match status" value="1"/>
</dbReference>
<dbReference type="Gene3D" id="3.30.40.10">
    <property type="entry name" value="Zinc/RING finger domain, C3HC4 (zinc finger)"/>
    <property type="match status" value="1"/>
</dbReference>
<evidence type="ECO:0000313" key="4">
    <source>
        <dbReference type="EMBL" id="CAB3999998.1"/>
    </source>
</evidence>
<organism evidence="4 5">
    <name type="scientific">Paramuricea clavata</name>
    <name type="common">Red gorgonian</name>
    <name type="synonym">Violescent sea-whip</name>
    <dbReference type="NCBI Taxonomy" id="317549"/>
    <lineage>
        <taxon>Eukaryota</taxon>
        <taxon>Metazoa</taxon>
        <taxon>Cnidaria</taxon>
        <taxon>Anthozoa</taxon>
        <taxon>Octocorallia</taxon>
        <taxon>Malacalcyonacea</taxon>
        <taxon>Plexauridae</taxon>
        <taxon>Paramuricea</taxon>
    </lineage>
</organism>
<evidence type="ECO:0000256" key="2">
    <source>
        <dbReference type="ARBA" id="ARBA00022771"/>
    </source>
</evidence>
<dbReference type="AlphaFoldDB" id="A0A7D9I3M9"/>
<keyword evidence="2" id="KW-0479">Metal-binding</keyword>
<gene>
    <name evidence="4" type="ORF">PACLA_8A061370</name>
</gene>
<dbReference type="InterPro" id="IPR006652">
    <property type="entry name" value="Kelch_1"/>
</dbReference>
<dbReference type="SMART" id="SM00612">
    <property type="entry name" value="Kelch"/>
    <property type="match status" value="5"/>
</dbReference>
<dbReference type="SUPFAM" id="SSF117281">
    <property type="entry name" value="Kelch motif"/>
    <property type="match status" value="1"/>
</dbReference>
<dbReference type="Proteomes" id="UP001152795">
    <property type="component" value="Unassembled WGS sequence"/>
</dbReference>
<dbReference type="OrthoDB" id="10251809at2759"/>
<name>A0A7D9I3M9_PARCT</name>
<evidence type="ECO:0000256" key="1">
    <source>
        <dbReference type="ARBA" id="ARBA00022441"/>
    </source>
</evidence>
<comment type="caution">
    <text evidence="4">The sequence shown here is derived from an EMBL/GenBank/DDBJ whole genome shotgun (WGS) entry which is preliminary data.</text>
</comment>
<protein>
    <submittedName>
        <fullName evidence="4">RING finger 151 isoform X1</fullName>
    </submittedName>
</protein>
<dbReference type="GO" id="GO:0008270">
    <property type="term" value="F:zinc ion binding"/>
    <property type="evidence" value="ECO:0007669"/>
    <property type="project" value="UniProtKB-KW"/>
</dbReference>
<reference evidence="4" key="1">
    <citation type="submission" date="2020-04" db="EMBL/GenBank/DDBJ databases">
        <authorList>
            <person name="Alioto T."/>
            <person name="Alioto T."/>
            <person name="Gomez Garrido J."/>
        </authorList>
    </citation>
    <scope>NUCLEOTIDE SEQUENCE</scope>
    <source>
        <strain evidence="4">A484AB</strain>
    </source>
</reference>
<dbReference type="InterPro" id="IPR011043">
    <property type="entry name" value="Gal_Oxase/kelch_b-propeller"/>
</dbReference>
<dbReference type="Pfam" id="PF13923">
    <property type="entry name" value="zf-C3HC4_2"/>
    <property type="match status" value="1"/>
</dbReference>
<evidence type="ECO:0000313" key="5">
    <source>
        <dbReference type="Proteomes" id="UP001152795"/>
    </source>
</evidence>